<dbReference type="GO" id="GO:0003962">
    <property type="term" value="F:cystathionine gamma-synthase activity"/>
    <property type="evidence" value="ECO:0007669"/>
    <property type="project" value="UniProtKB-EC"/>
</dbReference>
<evidence type="ECO:0000256" key="2">
    <source>
        <dbReference type="ARBA" id="ARBA00022898"/>
    </source>
</evidence>
<reference evidence="3 4" key="1">
    <citation type="submission" date="2024-02" db="EMBL/GenBank/DDBJ databases">
        <title>A draft genome for the cacao thread blight pathogen Marasmius crinis-equi.</title>
        <authorList>
            <person name="Cohen S.P."/>
            <person name="Baruah I.K."/>
            <person name="Amoako-Attah I."/>
            <person name="Bukari Y."/>
            <person name="Meinhardt L.W."/>
            <person name="Bailey B.A."/>
        </authorList>
    </citation>
    <scope>NUCLEOTIDE SEQUENCE [LARGE SCALE GENOMIC DNA]</scope>
    <source>
        <strain evidence="3 4">GH-76</strain>
    </source>
</reference>
<name>A0ABR3F1E0_9AGAR</name>
<dbReference type="Gene3D" id="3.40.640.10">
    <property type="entry name" value="Type I PLP-dependent aspartate aminotransferase-like (Major domain)"/>
    <property type="match status" value="1"/>
</dbReference>
<keyword evidence="2" id="KW-0663">Pyridoxal phosphate</keyword>
<gene>
    <name evidence="3" type="primary">STR2_3</name>
    <name evidence="3" type="ORF">V5O48_012951</name>
</gene>
<dbReference type="InterPro" id="IPR015424">
    <property type="entry name" value="PyrdxlP-dep_Trfase"/>
</dbReference>
<dbReference type="InterPro" id="IPR000277">
    <property type="entry name" value="Cys/Met-Metab_PyrdxlP-dep_enz"/>
</dbReference>
<evidence type="ECO:0000313" key="3">
    <source>
        <dbReference type="EMBL" id="KAL0569016.1"/>
    </source>
</evidence>
<dbReference type="PANTHER" id="PTHR42699:SF1">
    <property type="entry name" value="CYSTATHIONINE GAMMA-SYNTHASE-RELATED"/>
    <property type="match status" value="1"/>
</dbReference>
<proteinExistence type="predicted"/>
<dbReference type="EMBL" id="JBAHYK010001209">
    <property type="protein sequence ID" value="KAL0569016.1"/>
    <property type="molecule type" value="Genomic_DNA"/>
</dbReference>
<sequence length="628" mass="69156">MPDTAIALGSPVPPFTPHAISVSLPTWKDNVGYEEGQKRVMDAMVCGYPRFFIHPSIRKLAQICEQKFGALGEQCMLFPTQKIADQCRSFIHSRSSQEGKLVSARLIQLMICPEDKELKRGVLVNSSDCGCKDGSASLFDLHIVLFPSEAFPLAKQFWQHAGSGISSRLAEYCLSLLPDVSPPWSPTPGSVTARYPQKNSNRHYSVKEPRIANDQGNGNANFGSESLDDDYLEERYGRNLPISAAAKAKRTLRRRISGVLIQNDSAGSESPDLRPSTRGITELSEDDVYLFPSGMNAIWSAHQLALATLPPAQSVCFGFPYTDTLKVLQKWGPGCHFFGHGIDSDIDQFEALLEAESKANPSSPPVLALFTEFPSNPLLRSADLPRLRKLADRYNFLIVVDETIGNFMNVKVLPYADIVVSSLTKVFSGASNVMGGSLVLNPQSRHYAALKEKLAATYQDCYFDQDAIFMERNSRDFDRRIKVIDTNAEAVCDFLRSRSLANNHPGAVVKEVFYPKYITREHYEERRIKVDGVTSGGFGGLFSVTFTSDAASKVFFDILPCYKGPSLGTNFTLACPFTILAHFTELDWAAEYGVEAGLVRISVGLEDTTTLLKAFETALSAAEATKAA</sequence>
<dbReference type="EC" id="2.5.1.48" evidence="3"/>
<protein>
    <submittedName>
        <fullName evidence="3">Cystathionine gamma-synthase</fullName>
        <ecNumber evidence="3">2.5.1.48</ecNumber>
    </submittedName>
</protein>
<dbReference type="InterPro" id="IPR015421">
    <property type="entry name" value="PyrdxlP-dep_Trfase_major"/>
</dbReference>
<comment type="cofactor">
    <cofactor evidence="1">
        <name>pyridoxal 5'-phosphate</name>
        <dbReference type="ChEBI" id="CHEBI:597326"/>
    </cofactor>
</comment>
<evidence type="ECO:0000313" key="4">
    <source>
        <dbReference type="Proteomes" id="UP001465976"/>
    </source>
</evidence>
<evidence type="ECO:0000256" key="1">
    <source>
        <dbReference type="ARBA" id="ARBA00001933"/>
    </source>
</evidence>
<dbReference type="Pfam" id="PF01053">
    <property type="entry name" value="Cys_Met_Meta_PP"/>
    <property type="match status" value="1"/>
</dbReference>
<dbReference type="Proteomes" id="UP001465976">
    <property type="component" value="Unassembled WGS sequence"/>
</dbReference>
<dbReference type="InterPro" id="IPR051750">
    <property type="entry name" value="Trans-sulfuration_enzymes"/>
</dbReference>
<dbReference type="InterPro" id="IPR015422">
    <property type="entry name" value="PyrdxlP-dep_Trfase_small"/>
</dbReference>
<accession>A0ABR3F1E0</accession>
<keyword evidence="3" id="KW-0808">Transferase</keyword>
<dbReference type="SUPFAM" id="SSF53383">
    <property type="entry name" value="PLP-dependent transferases"/>
    <property type="match status" value="1"/>
</dbReference>
<comment type="caution">
    <text evidence="3">The sequence shown here is derived from an EMBL/GenBank/DDBJ whole genome shotgun (WGS) entry which is preliminary data.</text>
</comment>
<organism evidence="3 4">
    <name type="scientific">Marasmius crinis-equi</name>
    <dbReference type="NCBI Taxonomy" id="585013"/>
    <lineage>
        <taxon>Eukaryota</taxon>
        <taxon>Fungi</taxon>
        <taxon>Dikarya</taxon>
        <taxon>Basidiomycota</taxon>
        <taxon>Agaricomycotina</taxon>
        <taxon>Agaricomycetes</taxon>
        <taxon>Agaricomycetidae</taxon>
        <taxon>Agaricales</taxon>
        <taxon>Marasmiineae</taxon>
        <taxon>Marasmiaceae</taxon>
        <taxon>Marasmius</taxon>
    </lineage>
</organism>
<dbReference type="PANTHER" id="PTHR42699">
    <property type="match status" value="1"/>
</dbReference>
<keyword evidence="4" id="KW-1185">Reference proteome</keyword>
<dbReference type="Gene3D" id="3.90.1150.10">
    <property type="entry name" value="Aspartate Aminotransferase, domain 1"/>
    <property type="match status" value="1"/>
</dbReference>